<reference evidence="2 3" key="1">
    <citation type="journal article" date="2019" name="Genome Biol. Evol.">
        <title>Insights into the evolution of the New World diploid cottons (Gossypium, subgenus Houzingenia) based on genome sequencing.</title>
        <authorList>
            <person name="Grover C.E."/>
            <person name="Arick M.A. 2nd"/>
            <person name="Thrash A."/>
            <person name="Conover J.L."/>
            <person name="Sanders W.S."/>
            <person name="Peterson D.G."/>
            <person name="Frelichowski J.E."/>
            <person name="Scheffler J.A."/>
            <person name="Scheffler B.E."/>
            <person name="Wendel J.F."/>
        </authorList>
    </citation>
    <scope>NUCLEOTIDE SEQUENCE [LARGE SCALE GENOMIC DNA]</scope>
    <source>
        <strain evidence="2">157</strain>
        <tissue evidence="2">Leaf</tissue>
    </source>
</reference>
<accession>A0A7J8MDN2</accession>
<proteinExistence type="predicted"/>
<dbReference type="AlphaFoldDB" id="A0A7J8MDN2"/>
<sequence length="116" mass="12850">MNTPIRLTVDKFGDLLHLPSEGISTLRDSPFISNQPISYGALHHTNYHYDANSSKWMKGGNLVANEDDDDEGIFEHVPSPEYAPPPASSSHTAQPSLRLIVLSSMLYTSWAMMFGD</sequence>
<protein>
    <submittedName>
        <fullName evidence="2">Uncharacterized protein</fullName>
    </submittedName>
</protein>
<organism evidence="2 3">
    <name type="scientific">Gossypium lobatum</name>
    <dbReference type="NCBI Taxonomy" id="34289"/>
    <lineage>
        <taxon>Eukaryota</taxon>
        <taxon>Viridiplantae</taxon>
        <taxon>Streptophyta</taxon>
        <taxon>Embryophyta</taxon>
        <taxon>Tracheophyta</taxon>
        <taxon>Spermatophyta</taxon>
        <taxon>Magnoliopsida</taxon>
        <taxon>eudicotyledons</taxon>
        <taxon>Gunneridae</taxon>
        <taxon>Pentapetalae</taxon>
        <taxon>rosids</taxon>
        <taxon>malvids</taxon>
        <taxon>Malvales</taxon>
        <taxon>Malvaceae</taxon>
        <taxon>Malvoideae</taxon>
        <taxon>Gossypium</taxon>
    </lineage>
</organism>
<keyword evidence="3" id="KW-1185">Reference proteome</keyword>
<name>A0A7J8MDN2_9ROSI</name>
<comment type="caution">
    <text evidence="2">The sequence shown here is derived from an EMBL/GenBank/DDBJ whole genome shotgun (WGS) entry which is preliminary data.</text>
</comment>
<feature type="region of interest" description="Disordered" evidence="1">
    <location>
        <begin position="67"/>
        <end position="92"/>
    </location>
</feature>
<evidence type="ECO:0000313" key="2">
    <source>
        <dbReference type="EMBL" id="MBA0562838.1"/>
    </source>
</evidence>
<dbReference type="Proteomes" id="UP000593572">
    <property type="component" value="Unassembled WGS sequence"/>
</dbReference>
<dbReference type="EMBL" id="JABEZX010000008">
    <property type="protein sequence ID" value="MBA0562838.1"/>
    <property type="molecule type" value="Genomic_DNA"/>
</dbReference>
<evidence type="ECO:0000256" key="1">
    <source>
        <dbReference type="SAM" id="MobiDB-lite"/>
    </source>
</evidence>
<evidence type="ECO:0000313" key="3">
    <source>
        <dbReference type="Proteomes" id="UP000593572"/>
    </source>
</evidence>
<gene>
    <name evidence="2" type="ORF">Golob_007859</name>
</gene>